<protein>
    <recommendedName>
        <fullName evidence="2">Helicase-associated domain-containing protein</fullName>
    </recommendedName>
</protein>
<keyword evidence="3" id="KW-0614">Plasmid</keyword>
<dbReference type="AlphaFoldDB" id="A0AAI8X5B4"/>
<name>A0AAI8X5B4_MYCAV</name>
<feature type="domain" description="Helicase-associated" evidence="2">
    <location>
        <begin position="57"/>
        <end position="120"/>
    </location>
</feature>
<accession>A0AAI8X5B4</accession>
<dbReference type="Pfam" id="PF03457">
    <property type="entry name" value="HA"/>
    <property type="match status" value="1"/>
</dbReference>
<organism evidence="3 4">
    <name type="scientific">Mycobacterium avium subsp. hominissuis</name>
    <dbReference type="NCBI Taxonomy" id="439334"/>
    <lineage>
        <taxon>Bacteria</taxon>
        <taxon>Bacillati</taxon>
        <taxon>Actinomycetota</taxon>
        <taxon>Actinomycetes</taxon>
        <taxon>Mycobacteriales</taxon>
        <taxon>Mycobacteriaceae</taxon>
        <taxon>Mycobacterium</taxon>
        <taxon>Mycobacterium avium complex (MAC)</taxon>
    </lineage>
</organism>
<dbReference type="Gene3D" id="6.10.140.530">
    <property type="match status" value="1"/>
</dbReference>
<sequence length="177" mass="18854">MGSSKSPAARPGGRTRSGADPQCVCMRRPHVDFIDTKPRVTFGTSISVGRISRLAADGNWHNGLRALAAFKAAYGHLQVPRSYRAARGEPLGKWFDNQKVALRAGTLPVHRRAALAELGPAWFAAARPAPLAGAPVDPVAVGESGSGWRVLDGRAFGDDHGAAVTRVHVKSRSMERI</sequence>
<evidence type="ECO:0000256" key="1">
    <source>
        <dbReference type="SAM" id="MobiDB-lite"/>
    </source>
</evidence>
<feature type="region of interest" description="Disordered" evidence="1">
    <location>
        <begin position="1"/>
        <end position="22"/>
    </location>
</feature>
<evidence type="ECO:0000259" key="2">
    <source>
        <dbReference type="Pfam" id="PF03457"/>
    </source>
</evidence>
<reference evidence="3 4" key="1">
    <citation type="submission" date="2019-09" db="EMBL/GenBank/DDBJ databases">
        <title>Complete genome sequence of Mycobacterium avium subsp. hominissuis strain JP-H-1.</title>
        <authorList>
            <person name="Kinoshita Y."/>
            <person name="Niwa H."/>
            <person name="Uchida-Fujii E."/>
            <person name="Nukada T."/>
        </authorList>
    </citation>
    <scope>NUCLEOTIDE SEQUENCE [LARGE SCALE GENOMIC DNA]</scope>
    <source>
        <strain evidence="3 4">JP-H-1</strain>
        <plasmid evidence="3 4">p1-JPH1</plasmid>
    </source>
</reference>
<proteinExistence type="predicted"/>
<geneLocation type="plasmid" evidence="3 4">
    <name>p1-JPH1</name>
</geneLocation>
<dbReference type="InterPro" id="IPR005114">
    <property type="entry name" value="Helicase_assoc"/>
</dbReference>
<evidence type="ECO:0000313" key="4">
    <source>
        <dbReference type="Proteomes" id="UP000327362"/>
    </source>
</evidence>
<dbReference type="Proteomes" id="UP000327362">
    <property type="component" value="Plasmid p1-JPH1"/>
</dbReference>
<dbReference type="EMBL" id="AP020327">
    <property type="protein sequence ID" value="BBN50791.1"/>
    <property type="molecule type" value="Genomic_DNA"/>
</dbReference>
<gene>
    <name evidence="3" type="ORF">JPH1_52660</name>
</gene>
<evidence type="ECO:0000313" key="3">
    <source>
        <dbReference type="EMBL" id="BBN50791.1"/>
    </source>
</evidence>